<dbReference type="InterPro" id="IPR036397">
    <property type="entry name" value="RNaseH_sf"/>
</dbReference>
<dbReference type="InterPro" id="IPR012337">
    <property type="entry name" value="RNaseH-like_sf"/>
</dbReference>
<dbReference type="PROSITE" id="PS50879">
    <property type="entry name" value="RNASE_H_1"/>
    <property type="match status" value="1"/>
</dbReference>
<reference evidence="2" key="1">
    <citation type="submission" date="2020-09" db="EMBL/GenBank/DDBJ databases">
        <title>Genome-Enabled Discovery of Anthraquinone Biosynthesis in Senna tora.</title>
        <authorList>
            <person name="Kang S.-H."/>
            <person name="Pandey R.P."/>
            <person name="Lee C.-M."/>
            <person name="Sim J.-S."/>
            <person name="Jeong J.-T."/>
            <person name="Choi B.-S."/>
            <person name="Jung M."/>
            <person name="Ginzburg D."/>
            <person name="Zhao K."/>
            <person name="Won S.Y."/>
            <person name="Oh T.-J."/>
            <person name="Yu Y."/>
            <person name="Kim N.-H."/>
            <person name="Lee O.R."/>
            <person name="Lee T.-H."/>
            <person name="Bashyal P."/>
            <person name="Kim T.-S."/>
            <person name="Lee W.-H."/>
            <person name="Kawkins C."/>
            <person name="Kim C.-K."/>
            <person name="Kim J.S."/>
            <person name="Ahn B.O."/>
            <person name="Rhee S.Y."/>
            <person name="Sohng J.K."/>
        </authorList>
    </citation>
    <scope>NUCLEOTIDE SEQUENCE</scope>
    <source>
        <tissue evidence="2">Leaf</tissue>
    </source>
</reference>
<evidence type="ECO:0000313" key="2">
    <source>
        <dbReference type="EMBL" id="KAF7820682.1"/>
    </source>
</evidence>
<organism evidence="2 3">
    <name type="scientific">Senna tora</name>
    <dbReference type="NCBI Taxonomy" id="362788"/>
    <lineage>
        <taxon>Eukaryota</taxon>
        <taxon>Viridiplantae</taxon>
        <taxon>Streptophyta</taxon>
        <taxon>Embryophyta</taxon>
        <taxon>Tracheophyta</taxon>
        <taxon>Spermatophyta</taxon>
        <taxon>Magnoliopsida</taxon>
        <taxon>eudicotyledons</taxon>
        <taxon>Gunneridae</taxon>
        <taxon>Pentapetalae</taxon>
        <taxon>rosids</taxon>
        <taxon>fabids</taxon>
        <taxon>Fabales</taxon>
        <taxon>Fabaceae</taxon>
        <taxon>Caesalpinioideae</taxon>
        <taxon>Cassia clade</taxon>
        <taxon>Senna</taxon>
    </lineage>
</organism>
<dbReference type="GO" id="GO:0003676">
    <property type="term" value="F:nucleic acid binding"/>
    <property type="evidence" value="ECO:0007669"/>
    <property type="project" value="InterPro"/>
</dbReference>
<dbReference type="AlphaFoldDB" id="A0A834TGD5"/>
<dbReference type="OrthoDB" id="1741277at2759"/>
<feature type="domain" description="RNase H type-1" evidence="1">
    <location>
        <begin position="415"/>
        <end position="546"/>
    </location>
</feature>
<dbReference type="InterPro" id="IPR002156">
    <property type="entry name" value="RNaseH_domain"/>
</dbReference>
<name>A0A834TGD5_9FABA</name>
<dbReference type="PANTHER" id="PTHR47723:SF19">
    <property type="entry name" value="POLYNUCLEOTIDYL TRANSFERASE, RIBONUCLEASE H-LIKE SUPERFAMILY PROTEIN"/>
    <property type="match status" value="1"/>
</dbReference>
<dbReference type="CDD" id="cd06222">
    <property type="entry name" value="RNase_H_like"/>
    <property type="match status" value="1"/>
</dbReference>
<dbReference type="GO" id="GO:0004523">
    <property type="term" value="F:RNA-DNA hybrid ribonuclease activity"/>
    <property type="evidence" value="ECO:0007669"/>
    <property type="project" value="InterPro"/>
</dbReference>
<dbReference type="Proteomes" id="UP000634136">
    <property type="component" value="Unassembled WGS sequence"/>
</dbReference>
<dbReference type="PANTHER" id="PTHR47723">
    <property type="entry name" value="OS05G0353850 PROTEIN"/>
    <property type="match status" value="1"/>
</dbReference>
<sequence>MAVEYFNDLYREHNASPLLQWDYGGFPRVEPSLIMACSKPFNDDQIKEAIFRMGPLKAPGPDGMNALFFQSQKTHLVSWQKVCKPRGSGGLGLRHMKQQNSAFMTKLGWGLVNQKDSLWARVLRGKYHCGNDLIPTTKATSLSSRLWKAVVRNWEHVEGGFEWRVGDGRMINFWTDAWVPSCGRLCDIALASVPTERLNDKIADFVTLSRDWEWHRFEYLVPVHARLKIGAIMPPSNGNGQDRVAWRHSKDGGFSVKSAYSSIAGLSSEDDDVIWRKIWEIKNSSTGECNSGTEDILHVLRDCSKARSIWLCLVKHCHWPIFFNMDLQQWFQLNLCRNLGSINFDWNISFAITCWSIWRWRNEHIFGNGGENTTDPFFVIIHRIRSCSEDFSSSVVSVSRKPTRREEVIKWCPPNEEWVKVNIDGASSRDGERRAACGGIVRDQDGNFIVGFMRNLGSCTSIQAELWGVYSGLVTAQRYGFHRIIIETDSLVACEMVQGVLPHAHLCALLVGHICELLNKEWEVKLQHTYREGNSAADAMARAAYDSNNFLTFVNDPPRDVANFLAFDLYGSGLVRAIV</sequence>
<proteinExistence type="predicted"/>
<dbReference type="Pfam" id="PF13456">
    <property type="entry name" value="RVT_3"/>
    <property type="match status" value="1"/>
</dbReference>
<evidence type="ECO:0000259" key="1">
    <source>
        <dbReference type="PROSITE" id="PS50879"/>
    </source>
</evidence>
<gene>
    <name evidence="2" type="ORF">G2W53_026137</name>
</gene>
<evidence type="ECO:0000313" key="3">
    <source>
        <dbReference type="Proteomes" id="UP000634136"/>
    </source>
</evidence>
<accession>A0A834TGD5</accession>
<dbReference type="InterPro" id="IPR044730">
    <property type="entry name" value="RNase_H-like_dom_plant"/>
</dbReference>
<dbReference type="InterPro" id="IPR053151">
    <property type="entry name" value="RNase_H-like"/>
</dbReference>
<comment type="caution">
    <text evidence="2">The sequence shown here is derived from an EMBL/GenBank/DDBJ whole genome shotgun (WGS) entry which is preliminary data.</text>
</comment>
<dbReference type="EMBL" id="JAAIUW010000008">
    <property type="protein sequence ID" value="KAF7820682.1"/>
    <property type="molecule type" value="Genomic_DNA"/>
</dbReference>
<keyword evidence="3" id="KW-1185">Reference proteome</keyword>
<dbReference type="Gene3D" id="3.30.420.10">
    <property type="entry name" value="Ribonuclease H-like superfamily/Ribonuclease H"/>
    <property type="match status" value="1"/>
</dbReference>
<protein>
    <submittedName>
        <fullName evidence="2">Putative ribonuclease H protein At1g65750 family</fullName>
    </submittedName>
</protein>
<dbReference type="SUPFAM" id="SSF53098">
    <property type="entry name" value="Ribonuclease H-like"/>
    <property type="match status" value="1"/>
</dbReference>